<dbReference type="AlphaFoldDB" id="A0AAF0UDL2"/>
<feature type="non-terminal residue" evidence="1">
    <location>
        <position position="1"/>
    </location>
</feature>
<evidence type="ECO:0000313" key="2">
    <source>
        <dbReference type="Proteomes" id="UP001234989"/>
    </source>
</evidence>
<accession>A0AAF0UDL2</accession>
<evidence type="ECO:0000313" key="1">
    <source>
        <dbReference type="EMBL" id="WMV44123.1"/>
    </source>
</evidence>
<reference evidence="1" key="1">
    <citation type="submission" date="2023-08" db="EMBL/GenBank/DDBJ databases">
        <title>A de novo genome assembly of Solanum verrucosum Schlechtendal, a Mexican diploid species geographically isolated from the other diploid A-genome species in potato relatives.</title>
        <authorList>
            <person name="Hosaka K."/>
        </authorList>
    </citation>
    <scope>NUCLEOTIDE SEQUENCE</scope>
    <source>
        <tissue evidence="1">Young leaves</tissue>
    </source>
</reference>
<name>A0AAF0UDL2_SOLVR</name>
<sequence>LPLGKRVHLINFLGCGIRSLLGNIVGGQEQIGVMMKIFDSFATFLPKHMENNVEMRDNILTCIVYKIL</sequence>
<protein>
    <submittedName>
        <fullName evidence="1">Uncharacterized protein</fullName>
    </submittedName>
</protein>
<dbReference type="EMBL" id="CP133619">
    <property type="protein sequence ID" value="WMV44123.1"/>
    <property type="molecule type" value="Genomic_DNA"/>
</dbReference>
<gene>
    <name evidence="1" type="ORF">MTR67_037508</name>
</gene>
<organism evidence="1 2">
    <name type="scientific">Solanum verrucosum</name>
    <dbReference type="NCBI Taxonomy" id="315347"/>
    <lineage>
        <taxon>Eukaryota</taxon>
        <taxon>Viridiplantae</taxon>
        <taxon>Streptophyta</taxon>
        <taxon>Embryophyta</taxon>
        <taxon>Tracheophyta</taxon>
        <taxon>Spermatophyta</taxon>
        <taxon>Magnoliopsida</taxon>
        <taxon>eudicotyledons</taxon>
        <taxon>Gunneridae</taxon>
        <taxon>Pentapetalae</taxon>
        <taxon>asterids</taxon>
        <taxon>lamiids</taxon>
        <taxon>Solanales</taxon>
        <taxon>Solanaceae</taxon>
        <taxon>Solanoideae</taxon>
        <taxon>Solaneae</taxon>
        <taxon>Solanum</taxon>
    </lineage>
</organism>
<dbReference type="Proteomes" id="UP001234989">
    <property type="component" value="Chromosome 8"/>
</dbReference>
<keyword evidence="2" id="KW-1185">Reference proteome</keyword>
<proteinExistence type="predicted"/>